<evidence type="ECO:0000256" key="1">
    <source>
        <dbReference type="SAM" id="MobiDB-lite"/>
    </source>
</evidence>
<gene>
    <name evidence="2" type="ORF">GSOID_T00005995001</name>
</gene>
<dbReference type="Proteomes" id="UP000001307">
    <property type="component" value="Unassembled WGS sequence"/>
</dbReference>
<accession>E4WTG2</accession>
<dbReference type="EMBL" id="FN653016">
    <property type="protein sequence ID" value="CBY06921.1"/>
    <property type="molecule type" value="Genomic_DNA"/>
</dbReference>
<evidence type="ECO:0000313" key="2">
    <source>
        <dbReference type="EMBL" id="CBY06921.1"/>
    </source>
</evidence>
<name>E4WTG2_OIKDI</name>
<feature type="region of interest" description="Disordered" evidence="1">
    <location>
        <begin position="28"/>
        <end position="62"/>
    </location>
</feature>
<feature type="region of interest" description="Disordered" evidence="1">
    <location>
        <begin position="145"/>
        <end position="181"/>
    </location>
</feature>
<feature type="compositionally biased region" description="Polar residues" evidence="1">
    <location>
        <begin position="154"/>
        <end position="173"/>
    </location>
</feature>
<dbReference type="AlphaFoldDB" id="E4WTG2"/>
<dbReference type="InParanoid" id="E4WTG2"/>
<sequence>MFNKIRKFFRRKYNNNEIIVEETGFYEKRKAKSAKASKRSSPNEKKNPFLSAPSSRRGSVRKSIDAAFSQLQIARSMSRSSLREKSRSSNFGRNDFSRQSTASVKMKKSRTVSEDILECPRASKDHQTWRDEQTGKYTMVGVIEGVRKSKSSQDLEGSNKNMWKTQSSTSLSRAKNKQHRN</sequence>
<protein>
    <submittedName>
        <fullName evidence="2">Uncharacterized protein</fullName>
    </submittedName>
</protein>
<keyword evidence="3" id="KW-1185">Reference proteome</keyword>
<feature type="region of interest" description="Disordered" evidence="1">
    <location>
        <begin position="75"/>
        <end position="113"/>
    </location>
</feature>
<evidence type="ECO:0000313" key="3">
    <source>
        <dbReference type="Proteomes" id="UP000001307"/>
    </source>
</evidence>
<feature type="compositionally biased region" description="Basic residues" evidence="1">
    <location>
        <begin position="29"/>
        <end position="38"/>
    </location>
</feature>
<organism evidence="2">
    <name type="scientific">Oikopleura dioica</name>
    <name type="common">Tunicate</name>
    <dbReference type="NCBI Taxonomy" id="34765"/>
    <lineage>
        <taxon>Eukaryota</taxon>
        <taxon>Metazoa</taxon>
        <taxon>Chordata</taxon>
        <taxon>Tunicata</taxon>
        <taxon>Appendicularia</taxon>
        <taxon>Copelata</taxon>
        <taxon>Oikopleuridae</taxon>
        <taxon>Oikopleura</taxon>
    </lineage>
</organism>
<proteinExistence type="predicted"/>
<reference evidence="2" key="1">
    <citation type="journal article" date="2010" name="Science">
        <title>Plasticity of animal genome architecture unmasked by rapid evolution of a pelagic tunicate.</title>
        <authorList>
            <person name="Denoeud F."/>
            <person name="Henriet S."/>
            <person name="Mungpakdee S."/>
            <person name="Aury J.M."/>
            <person name="Da Silva C."/>
            <person name="Brinkmann H."/>
            <person name="Mikhaleva J."/>
            <person name="Olsen L.C."/>
            <person name="Jubin C."/>
            <person name="Canestro C."/>
            <person name="Bouquet J.M."/>
            <person name="Danks G."/>
            <person name="Poulain J."/>
            <person name="Campsteijn C."/>
            <person name="Adamski M."/>
            <person name="Cross I."/>
            <person name="Yadetie F."/>
            <person name="Muffato M."/>
            <person name="Louis A."/>
            <person name="Butcher S."/>
            <person name="Tsagkogeorga G."/>
            <person name="Konrad A."/>
            <person name="Singh S."/>
            <person name="Jensen M.F."/>
            <person name="Cong E.H."/>
            <person name="Eikeseth-Otteraa H."/>
            <person name="Noel B."/>
            <person name="Anthouard V."/>
            <person name="Porcel B.M."/>
            <person name="Kachouri-Lafond R."/>
            <person name="Nishino A."/>
            <person name="Ugolini M."/>
            <person name="Chourrout P."/>
            <person name="Nishida H."/>
            <person name="Aasland R."/>
            <person name="Huzurbazar S."/>
            <person name="Westhof E."/>
            <person name="Delsuc F."/>
            <person name="Lehrach H."/>
            <person name="Reinhardt R."/>
            <person name="Weissenbach J."/>
            <person name="Roy S.W."/>
            <person name="Artiguenave F."/>
            <person name="Postlethwait J.H."/>
            <person name="Manak J.R."/>
            <person name="Thompson E.M."/>
            <person name="Jaillon O."/>
            <person name="Du Pasquier L."/>
            <person name="Boudinot P."/>
            <person name="Liberles D.A."/>
            <person name="Volff J.N."/>
            <person name="Philippe H."/>
            <person name="Lenhard B."/>
            <person name="Roest Crollius H."/>
            <person name="Wincker P."/>
            <person name="Chourrout D."/>
        </authorList>
    </citation>
    <scope>NUCLEOTIDE SEQUENCE [LARGE SCALE GENOMIC DNA]</scope>
</reference>